<dbReference type="SUPFAM" id="SSF51658">
    <property type="entry name" value="Xylose isomerase-like"/>
    <property type="match status" value="1"/>
</dbReference>
<reference evidence="3 4" key="1">
    <citation type="submission" date="2018-03" db="EMBL/GenBank/DDBJ databases">
        <title>Genomic Encyclopedia of Type Strains, Phase III (KMG-III): the genomes of soil and plant-associated and newly described type strains.</title>
        <authorList>
            <person name="Whitman W."/>
        </authorList>
    </citation>
    <scope>NUCLEOTIDE SEQUENCE [LARGE SCALE GENOMIC DNA]</scope>
    <source>
        <strain evidence="3 4">CGMCC 4.7125</strain>
    </source>
</reference>
<keyword evidence="3" id="KW-0413">Isomerase</keyword>
<keyword evidence="4" id="KW-1185">Reference proteome</keyword>
<keyword evidence="1" id="KW-0732">Signal</keyword>
<dbReference type="PANTHER" id="PTHR12110">
    <property type="entry name" value="HYDROXYPYRUVATE ISOMERASE"/>
    <property type="match status" value="1"/>
</dbReference>
<evidence type="ECO:0000259" key="2">
    <source>
        <dbReference type="Pfam" id="PF01261"/>
    </source>
</evidence>
<evidence type="ECO:0000313" key="3">
    <source>
        <dbReference type="EMBL" id="PRX48591.1"/>
    </source>
</evidence>
<name>A0A2T0LX37_9PSEU</name>
<dbReference type="Proteomes" id="UP000238362">
    <property type="component" value="Unassembled WGS sequence"/>
</dbReference>
<protein>
    <submittedName>
        <fullName evidence="3">Sugar phosphate isomerase/epimerase</fullName>
    </submittedName>
</protein>
<comment type="caution">
    <text evidence="3">The sequence shown here is derived from an EMBL/GenBank/DDBJ whole genome shotgun (WGS) entry which is preliminary data.</text>
</comment>
<dbReference type="GO" id="GO:0016853">
    <property type="term" value="F:isomerase activity"/>
    <property type="evidence" value="ECO:0007669"/>
    <property type="project" value="UniProtKB-KW"/>
</dbReference>
<feature type="chain" id="PRO_5015685020" evidence="1">
    <location>
        <begin position="39"/>
        <end position="289"/>
    </location>
</feature>
<dbReference type="EMBL" id="PVNH01000004">
    <property type="protein sequence ID" value="PRX48591.1"/>
    <property type="molecule type" value="Genomic_DNA"/>
</dbReference>
<dbReference type="PANTHER" id="PTHR12110:SF41">
    <property type="entry name" value="INOSOSE DEHYDRATASE"/>
    <property type="match status" value="1"/>
</dbReference>
<organism evidence="3 4">
    <name type="scientific">Prauserella shujinwangii</name>
    <dbReference type="NCBI Taxonomy" id="1453103"/>
    <lineage>
        <taxon>Bacteria</taxon>
        <taxon>Bacillati</taxon>
        <taxon>Actinomycetota</taxon>
        <taxon>Actinomycetes</taxon>
        <taxon>Pseudonocardiales</taxon>
        <taxon>Pseudonocardiaceae</taxon>
        <taxon>Prauserella</taxon>
    </lineage>
</organism>
<dbReference type="InterPro" id="IPR050312">
    <property type="entry name" value="IolE/XylAMocC-like"/>
</dbReference>
<dbReference type="Gene3D" id="3.20.20.150">
    <property type="entry name" value="Divalent-metal-dependent TIM barrel enzymes"/>
    <property type="match status" value="1"/>
</dbReference>
<proteinExistence type="predicted"/>
<dbReference type="PROSITE" id="PS51318">
    <property type="entry name" value="TAT"/>
    <property type="match status" value="1"/>
</dbReference>
<feature type="signal peptide" evidence="1">
    <location>
        <begin position="1"/>
        <end position="38"/>
    </location>
</feature>
<dbReference type="InterPro" id="IPR036237">
    <property type="entry name" value="Xyl_isomerase-like_sf"/>
</dbReference>
<evidence type="ECO:0000313" key="4">
    <source>
        <dbReference type="Proteomes" id="UP000238362"/>
    </source>
</evidence>
<feature type="domain" description="Xylose isomerase-like TIM barrel" evidence="2">
    <location>
        <begin position="71"/>
        <end position="254"/>
    </location>
</feature>
<dbReference type="InterPro" id="IPR006311">
    <property type="entry name" value="TAT_signal"/>
</dbReference>
<dbReference type="Pfam" id="PF01261">
    <property type="entry name" value="AP_endonuc_2"/>
    <property type="match status" value="1"/>
</dbReference>
<gene>
    <name evidence="3" type="ORF">B0I33_104408</name>
</gene>
<accession>A0A2T0LX37</accession>
<dbReference type="AlphaFoldDB" id="A0A2T0LX37"/>
<sequence>MSSTSEGRHLSRRSLLRTAAGAAAVAGMTGALSGTANAAWSGPGRRLPRERIAIQLYTLRHALEADLEGTLEALADIGYRNVELAGTYGRSAEEFRGLLDTYGLRAVSAHVGFDGADIDQLVADARVLGYHYADCAWARYGTLAEWEAFARRLDRAGEAFRKAGIRYGYHNHAHEYEPIDGVRPIDVIARNTSPRNVHFEYDLYWVVTGGADPVAEYYRYFGRVKQYHVKDRAPGGGFANLGEGTIDFAEIFRRTCAGAVQHYIVEHDSPSDPLHTAQVGFDYLANLRF</sequence>
<dbReference type="InterPro" id="IPR013022">
    <property type="entry name" value="Xyl_isomerase-like_TIM-brl"/>
</dbReference>
<evidence type="ECO:0000256" key="1">
    <source>
        <dbReference type="SAM" id="SignalP"/>
    </source>
</evidence>